<accession>A0A252F6V3</accession>
<keyword evidence="1" id="KW-0812">Transmembrane</keyword>
<proteinExistence type="predicted"/>
<protein>
    <submittedName>
        <fullName evidence="2">Uncharacterized protein</fullName>
    </submittedName>
</protein>
<evidence type="ECO:0000256" key="1">
    <source>
        <dbReference type="SAM" id="Phobius"/>
    </source>
</evidence>
<organism evidence="2 3">
    <name type="scientific">Butyricicoccus porcorum</name>
    <dbReference type="NCBI Taxonomy" id="1945634"/>
    <lineage>
        <taxon>Bacteria</taxon>
        <taxon>Bacillati</taxon>
        <taxon>Bacillota</taxon>
        <taxon>Clostridia</taxon>
        <taxon>Eubacteriales</taxon>
        <taxon>Butyricicoccaceae</taxon>
        <taxon>Butyricicoccus</taxon>
    </lineage>
</organism>
<dbReference type="AlphaFoldDB" id="A0A252F6V3"/>
<dbReference type="Proteomes" id="UP000194903">
    <property type="component" value="Unassembled WGS sequence"/>
</dbReference>
<feature type="transmembrane region" description="Helical" evidence="1">
    <location>
        <begin position="7"/>
        <end position="25"/>
    </location>
</feature>
<keyword evidence="1" id="KW-0472">Membrane</keyword>
<dbReference type="InterPro" id="IPR010540">
    <property type="entry name" value="CmpB_TMEM229"/>
</dbReference>
<dbReference type="EMBL" id="NHOC01000002">
    <property type="protein sequence ID" value="OUM21507.1"/>
    <property type="molecule type" value="Genomic_DNA"/>
</dbReference>
<keyword evidence="1" id="KW-1133">Transmembrane helix</keyword>
<feature type="transmembrane region" description="Helical" evidence="1">
    <location>
        <begin position="60"/>
        <end position="82"/>
    </location>
</feature>
<sequence>MKQTEKTAILVSFGCWGYPLLEYLWRGWSHWSMALAGGVCFGLLGRISDRLRGKSLPVRCAAGSAAITGVEFLFGCVFNLGLGMHVWDYSGELFNIAGQVCARYSVLWFFLSAPLMGLADLLVVRGSKPNTRALSSCNREKISI</sequence>
<feature type="transmembrane region" description="Helical" evidence="1">
    <location>
        <begin position="31"/>
        <end position="48"/>
    </location>
</feature>
<dbReference type="Pfam" id="PF06541">
    <property type="entry name" value="ABC_trans_CmpB"/>
    <property type="match status" value="1"/>
</dbReference>
<name>A0A252F6V3_9FIRM</name>
<comment type="caution">
    <text evidence="2">The sequence shown here is derived from an EMBL/GenBank/DDBJ whole genome shotgun (WGS) entry which is preliminary data.</text>
</comment>
<evidence type="ECO:0000313" key="3">
    <source>
        <dbReference type="Proteomes" id="UP000194903"/>
    </source>
</evidence>
<feature type="transmembrane region" description="Helical" evidence="1">
    <location>
        <begin position="102"/>
        <end position="124"/>
    </location>
</feature>
<evidence type="ECO:0000313" key="2">
    <source>
        <dbReference type="EMBL" id="OUM21507.1"/>
    </source>
</evidence>
<gene>
    <name evidence="2" type="ORF">CBW42_02760</name>
</gene>
<dbReference type="RefSeq" id="WP_242969766.1">
    <property type="nucleotide sequence ID" value="NZ_CP178353.1"/>
</dbReference>
<reference evidence="2 3" key="1">
    <citation type="submission" date="2017-05" db="EMBL/GenBank/DDBJ databases">
        <title>Butyricicoccus porcorum sp. nov. a butyrate-producing bacterium from the swine intestinal tract.</title>
        <authorList>
            <person name="Trachsel J."/>
            <person name="Humphrey S."/>
            <person name="Allen H.K."/>
        </authorList>
    </citation>
    <scope>NUCLEOTIDE SEQUENCE [LARGE SCALE GENOMIC DNA]</scope>
    <source>
        <strain evidence="2">BB10</strain>
    </source>
</reference>
<keyword evidence="3" id="KW-1185">Reference proteome</keyword>